<dbReference type="SUPFAM" id="SSF51735">
    <property type="entry name" value="NAD(P)-binding Rossmann-fold domains"/>
    <property type="match status" value="1"/>
</dbReference>
<dbReference type="InterPro" id="IPR000477">
    <property type="entry name" value="RT_dom"/>
</dbReference>
<dbReference type="InterPro" id="IPR036291">
    <property type="entry name" value="NAD(P)-bd_dom_sf"/>
</dbReference>
<evidence type="ECO:0000256" key="3">
    <source>
        <dbReference type="ARBA" id="ARBA00022695"/>
    </source>
</evidence>
<dbReference type="GO" id="GO:0004190">
    <property type="term" value="F:aspartic-type endopeptidase activity"/>
    <property type="evidence" value="ECO:0007669"/>
    <property type="project" value="InterPro"/>
</dbReference>
<dbReference type="Gene3D" id="3.40.50.720">
    <property type="entry name" value="NAD(P)-binding Rossmann-like Domain"/>
    <property type="match status" value="1"/>
</dbReference>
<dbReference type="EMBL" id="CDMZ01003259">
    <property type="protein sequence ID" value="CEM45720.1"/>
    <property type="molecule type" value="Genomic_DNA"/>
</dbReference>
<evidence type="ECO:0000313" key="11">
    <source>
        <dbReference type="EMBL" id="CEM45720.1"/>
    </source>
</evidence>
<dbReference type="Gene3D" id="3.10.10.10">
    <property type="entry name" value="HIV Type 1 Reverse Transcriptase, subunit A, domain 1"/>
    <property type="match status" value="1"/>
</dbReference>
<keyword evidence="3" id="KW-0548">Nucleotidyltransferase</keyword>
<organism evidence="11">
    <name type="scientific">Chromera velia CCMP2878</name>
    <dbReference type="NCBI Taxonomy" id="1169474"/>
    <lineage>
        <taxon>Eukaryota</taxon>
        <taxon>Sar</taxon>
        <taxon>Alveolata</taxon>
        <taxon>Colpodellida</taxon>
        <taxon>Chromeraceae</taxon>
        <taxon>Chromera</taxon>
    </lineage>
</organism>
<keyword evidence="6" id="KW-0378">Hydrolase</keyword>
<dbReference type="FunFam" id="3.10.10.10:FF:000007">
    <property type="entry name" value="Retrovirus-related Pol polyprotein from transposon 17.6-like Protein"/>
    <property type="match status" value="1"/>
</dbReference>
<name>A0A0G4HNG9_9ALVE</name>
<gene>
    <name evidence="11" type="ORF">Cvel_29449</name>
</gene>
<keyword evidence="9" id="KW-0472">Membrane</keyword>
<dbReference type="SUPFAM" id="SSF56672">
    <property type="entry name" value="DNA/RNA polymerases"/>
    <property type="match status" value="1"/>
</dbReference>
<dbReference type="InterPro" id="IPR002347">
    <property type="entry name" value="SDR_fam"/>
</dbReference>
<evidence type="ECO:0000256" key="6">
    <source>
        <dbReference type="ARBA" id="ARBA00022801"/>
    </source>
</evidence>
<dbReference type="Pfam" id="PF00078">
    <property type="entry name" value="RVT_1"/>
    <property type="match status" value="1"/>
</dbReference>
<feature type="region of interest" description="Disordered" evidence="8">
    <location>
        <begin position="965"/>
        <end position="1038"/>
    </location>
</feature>
<proteinExistence type="predicted"/>
<feature type="transmembrane region" description="Helical" evidence="9">
    <location>
        <begin position="47"/>
        <end position="75"/>
    </location>
</feature>
<feature type="region of interest" description="Disordered" evidence="8">
    <location>
        <begin position="675"/>
        <end position="738"/>
    </location>
</feature>
<dbReference type="CDD" id="cd01647">
    <property type="entry name" value="RT_LTR"/>
    <property type="match status" value="1"/>
</dbReference>
<sequence>MNKLLRLIFTTIQVCIFQWIWFSWWWVNAVIYHIFHPIECLVWWTQLWWSLFVVLPLHAAFTAALWLLAWLYLVLPAQISERFKKKFFVNLESGRPLLGRVAVVTGASRGIGAGIAKALADAGATVYATARTVTSDESPSNSPGGSLQAVAGDIHLNGGRCIPVRCDSSDDNQLQALFERVEREQGRLDILVNNAFTGVDDIREFMGVPFFAKSPKVWDQVNAVGLRSHYVASVYGAKLMTKCRTNPPFAPETPNSGDPTPMYRRVKGTGLIVHVSSWGGLRYLFDVAYGAGKCGLDRMTMDMATELRNAGVSVVSLWPGRVRTERLVELAVRHHNEICGCEHGPGAADAILEEKNRMKMLEEGEVTGAGGSLSPLSPEHSAPRTGLVVFRTPTAAPGAEEETPSPSPSQDQINESKRTDSNRNSAVSLPPAQPGTGEGLGSSEEVQVPPKPPTIKIIAPRVPMGQPRPRRLSLESPAVKRLLSCNTFKGWFYQTETPIFCGRTVAALACVAAESEPQMPTIQHGTFTHRVEDRLLIPSAQHTFAARDRGHILRRSGTVQVAAEVGAEFGVVDEEGKRASSFRSLRYQVPVHILPRLRGWERLIPDVRLPWELMKIFLSTPSRKERPQRTPQQTTRVGDSRLSELLGLWHLWLEEAQESGLPVGKRAGRPALEAGPAALSAKSPPSPPVRSTLVCPRSPTPARVLAGAVRGEGEREEVDKPRRPSLAPDGSAVKSEGVKAAPRPWVSVLISGHVVTGLIDTGAQVSSVDIAVASRGEGEIRAASLGLVAIGNQGVSTVGEMDVQIAHPTDPSKPVGHPMLVTENSGYELILGMDFLRARAPEIFYCSRNKRIYVEGLPEFDVFYDDGLHPTAVSVLKRTRMPRWHRALMRVSMDAPEGAEVMVRKNFPRAHSGLAVPEQLAVVRGGVAVIKVTNISRVKLTVGPKTVLSFTESAAHIAAVSAVTKASNHPGARTTTATEGLRSCERMSSGKPSEKWSGKQAPSHPRSVAPSARLPSNDMSSGTTPNCPPSSPLQTDLPKIDLEKVLGEVPKEWKGDYVQVLEEFNDLWSRERFDLGTLEVEGQPYYATIPTETSVPIHWSQDRVPYHQREQVKKEIDAMEEAGIIQPSRSPWAAPVVLVKKPDGSTRFGLDFRRLNEVTKRDLFPLPRIQETLDKLAGSSVFSALDYTSGFYQLLLKPEDREKTAFVTSFGLYEFLRMPFGLVNAPSEFQRAMTLVLAALLHEIAMVYVDDVIVFNRSHAEHLRDLREVFQLVRAAGLKLRLKKAQIGKREVEYLGYSVSARGTRPSKKNTEK</sequence>
<evidence type="ECO:0000256" key="5">
    <source>
        <dbReference type="ARBA" id="ARBA00022759"/>
    </source>
</evidence>
<dbReference type="VEuPathDB" id="CryptoDB:Cvel_29449"/>
<dbReference type="GO" id="GO:0004519">
    <property type="term" value="F:endonuclease activity"/>
    <property type="evidence" value="ECO:0007669"/>
    <property type="project" value="UniProtKB-KW"/>
</dbReference>
<keyword evidence="1" id="KW-0645">Protease</keyword>
<evidence type="ECO:0000259" key="10">
    <source>
        <dbReference type="PROSITE" id="PS50878"/>
    </source>
</evidence>
<feature type="compositionally biased region" description="Basic and acidic residues" evidence="8">
    <location>
        <begin position="711"/>
        <end position="722"/>
    </location>
</feature>
<keyword evidence="2" id="KW-0808">Transferase</keyword>
<dbReference type="PROSITE" id="PS50878">
    <property type="entry name" value="RT_POL"/>
    <property type="match status" value="1"/>
</dbReference>
<dbReference type="SUPFAM" id="SSF50630">
    <property type="entry name" value="Acid proteases"/>
    <property type="match status" value="1"/>
</dbReference>
<evidence type="ECO:0000256" key="4">
    <source>
        <dbReference type="ARBA" id="ARBA00022722"/>
    </source>
</evidence>
<reference evidence="11" key="1">
    <citation type="submission" date="2014-11" db="EMBL/GenBank/DDBJ databases">
        <authorList>
            <person name="Otto D Thomas"/>
            <person name="Naeem Raeece"/>
        </authorList>
    </citation>
    <scope>NUCLEOTIDE SEQUENCE</scope>
</reference>
<protein>
    <recommendedName>
        <fullName evidence="10">Reverse transcriptase domain-containing protein</fullName>
    </recommendedName>
</protein>
<dbReference type="InterPro" id="IPR001969">
    <property type="entry name" value="Aspartic_peptidase_AS"/>
</dbReference>
<dbReference type="InterPro" id="IPR043502">
    <property type="entry name" value="DNA/RNA_pol_sf"/>
</dbReference>
<dbReference type="InterPro" id="IPR043128">
    <property type="entry name" value="Rev_trsase/Diguanyl_cyclase"/>
</dbReference>
<dbReference type="GO" id="GO:0003964">
    <property type="term" value="F:RNA-directed DNA polymerase activity"/>
    <property type="evidence" value="ECO:0007669"/>
    <property type="project" value="UniProtKB-KW"/>
</dbReference>
<dbReference type="GO" id="GO:0006508">
    <property type="term" value="P:proteolysis"/>
    <property type="evidence" value="ECO:0007669"/>
    <property type="project" value="UniProtKB-KW"/>
</dbReference>
<keyword evidence="5" id="KW-0255">Endonuclease</keyword>
<evidence type="ECO:0000256" key="1">
    <source>
        <dbReference type="ARBA" id="ARBA00022670"/>
    </source>
</evidence>
<feature type="region of interest" description="Disordered" evidence="8">
    <location>
        <begin position="395"/>
        <end position="471"/>
    </location>
</feature>
<dbReference type="PROSITE" id="PS00141">
    <property type="entry name" value="ASP_PROTEASE"/>
    <property type="match status" value="1"/>
</dbReference>
<keyword evidence="9" id="KW-0812">Transmembrane</keyword>
<dbReference type="PRINTS" id="PR00081">
    <property type="entry name" value="GDHRDH"/>
</dbReference>
<keyword evidence="9" id="KW-1133">Transmembrane helix</keyword>
<feature type="non-terminal residue" evidence="11">
    <location>
        <position position="1313"/>
    </location>
</feature>
<feature type="transmembrane region" description="Helical" evidence="9">
    <location>
        <begin position="7"/>
        <end position="27"/>
    </location>
</feature>
<dbReference type="CDD" id="cd00303">
    <property type="entry name" value="retropepsin_like"/>
    <property type="match status" value="1"/>
</dbReference>
<accession>A0A0G4HNG9</accession>
<feature type="domain" description="Reverse transcriptase" evidence="10">
    <location>
        <begin position="1120"/>
        <end position="1299"/>
    </location>
</feature>
<evidence type="ECO:0000256" key="7">
    <source>
        <dbReference type="ARBA" id="ARBA00022918"/>
    </source>
</evidence>
<keyword evidence="7" id="KW-0695">RNA-directed DNA polymerase</keyword>
<evidence type="ECO:0000256" key="2">
    <source>
        <dbReference type="ARBA" id="ARBA00022679"/>
    </source>
</evidence>
<dbReference type="Pfam" id="PF00106">
    <property type="entry name" value="adh_short"/>
    <property type="match status" value="2"/>
</dbReference>
<evidence type="ECO:0000256" key="8">
    <source>
        <dbReference type="SAM" id="MobiDB-lite"/>
    </source>
</evidence>
<dbReference type="Gene3D" id="3.30.70.270">
    <property type="match status" value="1"/>
</dbReference>
<dbReference type="InterPro" id="IPR021109">
    <property type="entry name" value="Peptidase_aspartic_dom_sf"/>
</dbReference>
<dbReference type="Gene3D" id="2.40.70.10">
    <property type="entry name" value="Acid Proteases"/>
    <property type="match status" value="1"/>
</dbReference>
<dbReference type="PANTHER" id="PTHR44147:SF2">
    <property type="entry name" value="DEHYDROGENASE_REDUCTASE SDR FAMILY MEMBER 1"/>
    <property type="match status" value="1"/>
</dbReference>
<dbReference type="PANTHER" id="PTHR44147">
    <property type="entry name" value="DEHYDROGENASE/REDUCTASE SDR FAMILY MEMBER 1"/>
    <property type="match status" value="1"/>
</dbReference>
<keyword evidence="4" id="KW-0540">Nuclease</keyword>
<evidence type="ECO:0000256" key="9">
    <source>
        <dbReference type="SAM" id="Phobius"/>
    </source>
</evidence>